<dbReference type="STRING" id="29170.A0A368F0G5"/>
<reference evidence="2 3" key="1">
    <citation type="submission" date="2014-10" db="EMBL/GenBank/DDBJ databases">
        <title>Draft genome of the hookworm Ancylostoma caninum.</title>
        <authorList>
            <person name="Mitreva M."/>
        </authorList>
    </citation>
    <scope>NUCLEOTIDE SEQUENCE [LARGE SCALE GENOMIC DNA]</scope>
    <source>
        <strain evidence="2 3">Baltimore</strain>
    </source>
</reference>
<name>A0A368F0G5_ANCCA</name>
<proteinExistence type="predicted"/>
<feature type="domain" description="Fibronectin type-III" evidence="1">
    <location>
        <begin position="121"/>
        <end position="211"/>
    </location>
</feature>
<dbReference type="SUPFAM" id="SSF49265">
    <property type="entry name" value="Fibronectin type III"/>
    <property type="match status" value="1"/>
</dbReference>
<dbReference type="InterPro" id="IPR013783">
    <property type="entry name" value="Ig-like_fold"/>
</dbReference>
<dbReference type="Gene3D" id="2.60.40.10">
    <property type="entry name" value="Immunoglobulins"/>
    <property type="match status" value="2"/>
</dbReference>
<dbReference type="PANTHER" id="PTHR46957">
    <property type="entry name" value="CYTOKINE RECEPTOR"/>
    <property type="match status" value="1"/>
</dbReference>
<comment type="caution">
    <text evidence="2">The sequence shown here is derived from an EMBL/GenBank/DDBJ whole genome shotgun (WGS) entry which is preliminary data.</text>
</comment>
<dbReference type="OrthoDB" id="5835629at2759"/>
<feature type="domain" description="Fibronectin type-III" evidence="1">
    <location>
        <begin position="27"/>
        <end position="120"/>
    </location>
</feature>
<protein>
    <submittedName>
        <fullName evidence="2">Fibronectin type III domain protein</fullName>
    </submittedName>
</protein>
<dbReference type="InterPro" id="IPR050713">
    <property type="entry name" value="RTP_Phos/Ushers"/>
</dbReference>
<evidence type="ECO:0000313" key="3">
    <source>
        <dbReference type="Proteomes" id="UP000252519"/>
    </source>
</evidence>
<dbReference type="GO" id="GO:0016020">
    <property type="term" value="C:membrane"/>
    <property type="evidence" value="ECO:0007669"/>
    <property type="project" value="UniProtKB-SubCell"/>
</dbReference>
<sequence length="229" mass="25200">LTKNRSSASFPKQIPFFICSYLTDGKFPGVTIESDGTRALVLRWSVPDCRGSPITQYLLRVETKSEMVREISIVPPSSSGQCEYRIADLQADTDYRVELSAENAVGCGIAAAITGRTRPPPPDPPKIECECEATSLRLRWKPTSTHTLLTYKVVRLGEGDKMISVYEGDMCSTRIKGLTENTEYRFQIRSTDRHTGAGPWSSVYAFRTALSPPPAVKGPPTATPSGQCY</sequence>
<accession>A0A368F0G5</accession>
<dbReference type="AlphaFoldDB" id="A0A368F0G5"/>
<dbReference type="PROSITE" id="PS50853">
    <property type="entry name" value="FN3"/>
    <property type="match status" value="2"/>
</dbReference>
<dbReference type="InterPro" id="IPR003961">
    <property type="entry name" value="FN3_dom"/>
</dbReference>
<feature type="non-terminal residue" evidence="2">
    <location>
        <position position="229"/>
    </location>
</feature>
<organism evidence="2 3">
    <name type="scientific">Ancylostoma caninum</name>
    <name type="common">Dog hookworm</name>
    <dbReference type="NCBI Taxonomy" id="29170"/>
    <lineage>
        <taxon>Eukaryota</taxon>
        <taxon>Metazoa</taxon>
        <taxon>Ecdysozoa</taxon>
        <taxon>Nematoda</taxon>
        <taxon>Chromadorea</taxon>
        <taxon>Rhabditida</taxon>
        <taxon>Rhabditina</taxon>
        <taxon>Rhabditomorpha</taxon>
        <taxon>Strongyloidea</taxon>
        <taxon>Ancylostomatidae</taxon>
        <taxon>Ancylostomatinae</taxon>
        <taxon>Ancylostoma</taxon>
    </lineage>
</organism>
<dbReference type="CDD" id="cd00063">
    <property type="entry name" value="FN3"/>
    <property type="match status" value="2"/>
</dbReference>
<dbReference type="EMBL" id="JOJR01011343">
    <property type="protein sequence ID" value="RCN25562.1"/>
    <property type="molecule type" value="Genomic_DNA"/>
</dbReference>
<feature type="non-terminal residue" evidence="2">
    <location>
        <position position="1"/>
    </location>
</feature>
<evidence type="ECO:0000259" key="1">
    <source>
        <dbReference type="PROSITE" id="PS50853"/>
    </source>
</evidence>
<dbReference type="SMART" id="SM00060">
    <property type="entry name" value="FN3"/>
    <property type="match status" value="2"/>
</dbReference>
<dbReference type="Proteomes" id="UP000252519">
    <property type="component" value="Unassembled WGS sequence"/>
</dbReference>
<gene>
    <name evidence="2" type="ORF">ANCCAN_28725</name>
</gene>
<keyword evidence="3" id="KW-1185">Reference proteome</keyword>
<dbReference type="PANTHER" id="PTHR46957:SF3">
    <property type="entry name" value="CYTOKINE RECEPTOR"/>
    <property type="match status" value="1"/>
</dbReference>
<evidence type="ECO:0000313" key="2">
    <source>
        <dbReference type="EMBL" id="RCN25562.1"/>
    </source>
</evidence>
<dbReference type="Pfam" id="PF00041">
    <property type="entry name" value="fn3"/>
    <property type="match status" value="2"/>
</dbReference>
<dbReference type="InterPro" id="IPR036116">
    <property type="entry name" value="FN3_sf"/>
</dbReference>